<comment type="catalytic activity">
    <reaction evidence="21">
        <text>a (3S)-3-hydroxyacyl-CoA = a (2E)-enoyl-CoA + H2O</text>
        <dbReference type="Rhea" id="RHEA:16105"/>
        <dbReference type="ChEBI" id="CHEBI:15377"/>
        <dbReference type="ChEBI" id="CHEBI:57318"/>
        <dbReference type="ChEBI" id="CHEBI:58856"/>
        <dbReference type="EC" id="4.2.1.17"/>
    </reaction>
    <physiologicalReaction direction="right-to-left" evidence="21">
        <dbReference type="Rhea" id="RHEA:16107"/>
    </physiologicalReaction>
</comment>
<evidence type="ECO:0000256" key="29">
    <source>
        <dbReference type="ARBA" id="ARBA00052224"/>
    </source>
</evidence>
<dbReference type="InterPro" id="IPR036291">
    <property type="entry name" value="NAD(P)-bd_dom_sf"/>
</dbReference>
<keyword evidence="19" id="KW-0456">Lyase</keyword>
<keyword evidence="12" id="KW-0809">Transit peptide</keyword>
<keyword evidence="10" id="KW-0999">Mitochondrion inner membrane</keyword>
<dbReference type="EC" id="4.2.1.17" evidence="6"/>
<accession>A0ABD0YAX5</accession>
<dbReference type="CDD" id="cd06558">
    <property type="entry name" value="crotonase-like"/>
    <property type="match status" value="1"/>
</dbReference>
<comment type="catalytic activity">
    <reaction evidence="25">
        <text>1'-[1,2-di-(9Z,12Z-octadecadienoyl)-sn-glycero-3-phospho]-3'-[1-(9Z,12Z-octadecadienoyl)-sn-glycero-3-phospho]-glycerol + (9Z,12Z)-octadecadienoyl-CoA = 1',3'-bis-[1,2-di-(9Z,12Z-octadecadienoyl)-sn-glycero-3-phospho]-glycerol + CoA</text>
        <dbReference type="Rhea" id="RHEA:43672"/>
        <dbReference type="ChEBI" id="CHEBI:57287"/>
        <dbReference type="ChEBI" id="CHEBI:57383"/>
        <dbReference type="ChEBI" id="CHEBI:83580"/>
        <dbReference type="ChEBI" id="CHEBI:83581"/>
    </reaction>
    <physiologicalReaction direction="left-to-right" evidence="25">
        <dbReference type="Rhea" id="RHEA:43673"/>
    </physiologicalReaction>
</comment>
<evidence type="ECO:0000256" key="35">
    <source>
        <dbReference type="ARBA" id="ARBA00062153"/>
    </source>
</evidence>
<dbReference type="InterPro" id="IPR029045">
    <property type="entry name" value="ClpP/crotonase-like_dom_sf"/>
</dbReference>
<dbReference type="PANTHER" id="PTHR43612:SF3">
    <property type="entry name" value="TRIFUNCTIONAL ENZYME SUBUNIT ALPHA, MITOCHONDRIAL"/>
    <property type="match status" value="1"/>
</dbReference>
<comment type="similarity">
    <text evidence="5">In the N-terminal section; belongs to the enoyl-CoA hydratase/isomerase family.</text>
</comment>
<evidence type="ECO:0000256" key="3">
    <source>
        <dbReference type="ARBA" id="ARBA00005005"/>
    </source>
</evidence>
<evidence type="ECO:0000313" key="44">
    <source>
        <dbReference type="EMBL" id="KAL1124486.1"/>
    </source>
</evidence>
<keyword evidence="20" id="KW-0511">Multifunctional enzyme</keyword>
<comment type="catalytic activity">
    <reaction evidence="27">
        <text>a 4-saturated-(3S)-3-hydroxyacyl-CoA = a (3E)-enoyl-CoA + H2O</text>
        <dbReference type="Rhea" id="RHEA:20724"/>
        <dbReference type="ChEBI" id="CHEBI:15377"/>
        <dbReference type="ChEBI" id="CHEBI:58521"/>
        <dbReference type="ChEBI" id="CHEBI:137480"/>
        <dbReference type="EC" id="4.2.1.17"/>
    </reaction>
    <physiologicalReaction direction="right-to-left" evidence="27">
        <dbReference type="Rhea" id="RHEA:20726"/>
    </physiologicalReaction>
</comment>
<feature type="site" description="Important for long-chain enoyl-CoA hydratase activity" evidence="41">
    <location>
        <position position="76"/>
    </location>
</feature>
<dbReference type="SUPFAM" id="SSF52096">
    <property type="entry name" value="ClpP/crotonase"/>
    <property type="match status" value="1"/>
</dbReference>
<evidence type="ECO:0000256" key="6">
    <source>
        <dbReference type="ARBA" id="ARBA00012076"/>
    </source>
</evidence>
<dbReference type="NCBIfam" id="TIGR02441">
    <property type="entry name" value="fa_ox_alpha_mit"/>
    <property type="match status" value="1"/>
</dbReference>
<evidence type="ECO:0000256" key="41">
    <source>
        <dbReference type="PIRSR" id="PIRSR612803-2"/>
    </source>
</evidence>
<evidence type="ECO:0000256" key="30">
    <source>
        <dbReference type="ARBA" id="ARBA00052711"/>
    </source>
</evidence>
<dbReference type="AlphaFoldDB" id="A0ABD0YAX5"/>
<evidence type="ECO:0000256" key="26">
    <source>
        <dbReference type="ARBA" id="ARBA00050446"/>
    </source>
</evidence>
<dbReference type="EMBL" id="JBFDAA010000010">
    <property type="protein sequence ID" value="KAL1124486.1"/>
    <property type="molecule type" value="Genomic_DNA"/>
</dbReference>
<dbReference type="Gene3D" id="3.40.50.720">
    <property type="entry name" value="NAD(P)-binding Rossmann-like Domain"/>
    <property type="match status" value="1"/>
</dbReference>
<feature type="active site" description="For hydroxyacyl-coenzyme A dehydrogenase activity" evidence="40">
    <location>
        <position position="436"/>
    </location>
</feature>
<comment type="catalytic activity">
    <reaction evidence="30">
        <text>(3S)-3-hydroxydodecanoyl-CoA = (2E)-dodecenoyl-CoA + H2O</text>
        <dbReference type="Rhea" id="RHEA:31075"/>
        <dbReference type="ChEBI" id="CHEBI:15377"/>
        <dbReference type="ChEBI" id="CHEBI:57330"/>
        <dbReference type="ChEBI" id="CHEBI:62558"/>
    </reaction>
    <physiologicalReaction direction="right-to-left" evidence="30">
        <dbReference type="Rhea" id="RHEA:31077"/>
    </physiologicalReaction>
</comment>
<comment type="catalytic activity">
    <reaction evidence="31">
        <text>(3S)-hydroxytetradecanoyl-CoA + NAD(+) = 3-oxotetradecanoyl-CoA + NADH + H(+)</text>
        <dbReference type="Rhea" id="RHEA:31167"/>
        <dbReference type="ChEBI" id="CHEBI:15378"/>
        <dbReference type="ChEBI" id="CHEBI:57540"/>
        <dbReference type="ChEBI" id="CHEBI:57945"/>
        <dbReference type="ChEBI" id="CHEBI:62543"/>
        <dbReference type="ChEBI" id="CHEBI:62614"/>
    </reaction>
    <physiologicalReaction direction="left-to-right" evidence="31">
        <dbReference type="Rhea" id="RHEA:31168"/>
    </physiologicalReaction>
</comment>
<evidence type="ECO:0000256" key="13">
    <source>
        <dbReference type="ARBA" id="ARBA00022990"/>
    </source>
</evidence>
<proteinExistence type="inferred from homology"/>
<dbReference type="InterPro" id="IPR008927">
    <property type="entry name" value="6-PGluconate_DH-like_C_sf"/>
</dbReference>
<comment type="catalytic activity">
    <reaction evidence="24">
        <text>a (3S)-3-hydroxyacyl-CoA + NAD(+) = a 3-oxoacyl-CoA + NADH + H(+)</text>
        <dbReference type="Rhea" id="RHEA:22432"/>
        <dbReference type="ChEBI" id="CHEBI:15378"/>
        <dbReference type="ChEBI" id="CHEBI:57318"/>
        <dbReference type="ChEBI" id="CHEBI:57540"/>
        <dbReference type="ChEBI" id="CHEBI:57945"/>
        <dbReference type="ChEBI" id="CHEBI:90726"/>
        <dbReference type="EC" id="1.1.1.35"/>
    </reaction>
</comment>
<feature type="domain" description="3-hydroxyacyl-CoA dehydrogenase NAD binding" evidence="43">
    <location>
        <begin position="289"/>
        <end position="467"/>
    </location>
</feature>
<dbReference type="GO" id="GO:0005743">
    <property type="term" value="C:mitochondrial inner membrane"/>
    <property type="evidence" value="ECO:0007669"/>
    <property type="project" value="UniProtKB-SubCell"/>
</dbReference>
<evidence type="ECO:0000256" key="20">
    <source>
        <dbReference type="ARBA" id="ARBA00023268"/>
    </source>
</evidence>
<name>A0ABD0YAX5_9HEMI</name>
<evidence type="ECO:0000256" key="31">
    <source>
        <dbReference type="ARBA" id="ARBA00052834"/>
    </source>
</evidence>
<evidence type="ECO:0000256" key="27">
    <source>
        <dbReference type="ARBA" id="ARBA00051215"/>
    </source>
</evidence>
<keyword evidence="17" id="KW-0496">Mitochondrion</keyword>
<dbReference type="FunFam" id="3.40.50.720:FF:000009">
    <property type="entry name" value="Fatty oxidation complex, alpha subunit"/>
    <property type="match status" value="1"/>
</dbReference>
<comment type="catalytic activity">
    <reaction evidence="32">
        <text>1'-[1,2-di-(9Z,12Z-octadecadienoyl)-sn-glycero-3-phospho]-3'-[1-(9Z,12Z-octadecadienoyl)-sn-glycero-3-phospho]-glycerol + (9Z)-octadecenoyl-CoA = 1'-[1,2-di-(9Z,12Z-octadecadienoyl)-sn-glycero-3-phospho]-3'-[1-(9Z,12Z-octadecadienoyl)-2-(9Z-octadecenoyl)-sn-glycero-3-phospho]-glycerol + CoA</text>
        <dbReference type="Rhea" id="RHEA:43676"/>
        <dbReference type="ChEBI" id="CHEBI:57287"/>
        <dbReference type="ChEBI" id="CHEBI:57387"/>
        <dbReference type="ChEBI" id="CHEBI:83580"/>
        <dbReference type="ChEBI" id="CHEBI:83582"/>
    </reaction>
    <physiologicalReaction direction="left-to-right" evidence="32">
        <dbReference type="Rhea" id="RHEA:43677"/>
    </physiologicalReaction>
</comment>
<comment type="catalytic activity">
    <reaction evidence="33">
        <text>(3S)-3-hydroxydodecanoyl-CoA + NAD(+) = 3-oxododecanoyl-CoA + NADH + H(+)</text>
        <dbReference type="Rhea" id="RHEA:31179"/>
        <dbReference type="ChEBI" id="CHEBI:15378"/>
        <dbReference type="ChEBI" id="CHEBI:57540"/>
        <dbReference type="ChEBI" id="CHEBI:57945"/>
        <dbReference type="ChEBI" id="CHEBI:62558"/>
        <dbReference type="ChEBI" id="CHEBI:62615"/>
    </reaction>
    <physiologicalReaction direction="left-to-right" evidence="33">
        <dbReference type="Rhea" id="RHEA:31180"/>
    </physiologicalReaction>
</comment>
<dbReference type="InterPro" id="IPR006176">
    <property type="entry name" value="3-OHacyl-CoA_DH_NAD-bd"/>
</dbReference>
<evidence type="ECO:0000256" key="12">
    <source>
        <dbReference type="ARBA" id="ARBA00022946"/>
    </source>
</evidence>
<evidence type="ECO:0000256" key="2">
    <source>
        <dbReference type="ARBA" id="ARBA00004273"/>
    </source>
</evidence>
<evidence type="ECO:0000256" key="23">
    <source>
        <dbReference type="ARBA" id="ARBA00048361"/>
    </source>
</evidence>
<dbReference type="Pfam" id="PF00725">
    <property type="entry name" value="3HCDH"/>
    <property type="match status" value="1"/>
</dbReference>
<evidence type="ECO:0000256" key="7">
    <source>
        <dbReference type="ARBA" id="ARBA00022481"/>
    </source>
</evidence>
<dbReference type="FunFam" id="1.10.1040.50:FF:000002">
    <property type="entry name" value="Trifunctional enzyme subunit alpha, mitochondrial"/>
    <property type="match status" value="1"/>
</dbReference>
<evidence type="ECO:0000256" key="37">
    <source>
        <dbReference type="ARBA" id="ARBA00068347"/>
    </source>
</evidence>
<dbReference type="Proteomes" id="UP001558652">
    <property type="component" value="Unassembled WGS sequence"/>
</dbReference>
<comment type="subunit">
    <text evidence="35">Heterotetramer of 2 alpha/HADHA and 2 beta/HADHB subunits; forms the mitochondrial trifunctional enzyme. Also purified as higher order heterooligomers including a 4 alpha/HADHA and 4 beta/HADHB heterooligomer which physiological significance remains unclear. The mitochondrial trifunctional enzyme interacts with MTLN.</text>
</comment>
<dbReference type="Pfam" id="PF00378">
    <property type="entry name" value="ECH_1"/>
    <property type="match status" value="1"/>
</dbReference>
<keyword evidence="8" id="KW-0597">Phosphoprotein</keyword>
<evidence type="ECO:0000256" key="21">
    <source>
        <dbReference type="ARBA" id="ARBA00035854"/>
    </source>
</evidence>
<dbReference type="InterPro" id="IPR012803">
    <property type="entry name" value="Fa_ox_alpha_mit"/>
</dbReference>
<comment type="catalytic activity">
    <reaction evidence="29">
        <text>(3S)-hydroxyoctanoyl-CoA + NAD(+) = 3-oxooctanoyl-CoA + NADH + H(+)</text>
        <dbReference type="Rhea" id="RHEA:31195"/>
        <dbReference type="ChEBI" id="CHEBI:15378"/>
        <dbReference type="ChEBI" id="CHEBI:57540"/>
        <dbReference type="ChEBI" id="CHEBI:57945"/>
        <dbReference type="ChEBI" id="CHEBI:62617"/>
        <dbReference type="ChEBI" id="CHEBI:62619"/>
    </reaction>
    <physiologicalReaction direction="left-to-right" evidence="29">
        <dbReference type="Rhea" id="RHEA:31196"/>
    </physiologicalReaction>
</comment>
<dbReference type="Gene3D" id="1.10.1040.50">
    <property type="match status" value="1"/>
</dbReference>
<evidence type="ECO:0000256" key="15">
    <source>
        <dbReference type="ARBA" id="ARBA00023027"/>
    </source>
</evidence>
<reference evidence="44 45" key="1">
    <citation type="submission" date="2024-07" db="EMBL/GenBank/DDBJ databases">
        <title>Chromosome-level genome assembly of the water stick insect Ranatra chinensis (Heteroptera: Nepidae).</title>
        <authorList>
            <person name="Liu X."/>
        </authorList>
    </citation>
    <scope>NUCLEOTIDE SEQUENCE [LARGE SCALE GENOMIC DNA]</scope>
    <source>
        <strain evidence="44">Cailab_2021Rc</strain>
        <tissue evidence="44">Muscle</tissue>
    </source>
</reference>
<keyword evidence="18" id="KW-0472">Membrane</keyword>
<evidence type="ECO:0000256" key="1">
    <source>
        <dbReference type="ARBA" id="ARBA00000469"/>
    </source>
</evidence>
<feature type="site" description="Important for hydroxyacyl-coenzyme A dehydrogenase activity" evidence="41">
    <location>
        <position position="424"/>
    </location>
</feature>
<evidence type="ECO:0000256" key="4">
    <source>
        <dbReference type="ARBA" id="ARBA00007005"/>
    </source>
</evidence>
<dbReference type="Pfam" id="PF02737">
    <property type="entry name" value="3HCDH_N"/>
    <property type="match status" value="1"/>
</dbReference>
<feature type="domain" description="3-hydroxyacyl-CoA dehydrogenase C-terminal" evidence="42">
    <location>
        <begin position="470"/>
        <end position="565"/>
    </location>
</feature>
<comment type="catalytic activity">
    <reaction evidence="34">
        <text>1'-[1,2-di-(9Z,12Z-octadecadienoyl)-sn-glycero-3-phospho]-3'-[1-(9Z,12Z-octadecadienoyl)-sn-glycero-3-phospho]-glycerol + hexadecanoyl-CoA = 1'-[1,2-di-(9Z,12Z-octadecadienoyl)-sn-glycero-3-phospho]-3'-[1-(9Z,12Z-octadecadienoyl)-2-hexadecanoyl-sn-glycero-3-phospho]-glycerol + CoA</text>
        <dbReference type="Rhea" id="RHEA:43680"/>
        <dbReference type="ChEBI" id="CHEBI:57287"/>
        <dbReference type="ChEBI" id="CHEBI:57379"/>
        <dbReference type="ChEBI" id="CHEBI:83580"/>
        <dbReference type="ChEBI" id="CHEBI:83583"/>
    </reaction>
    <physiologicalReaction direction="left-to-right" evidence="34">
        <dbReference type="Rhea" id="RHEA:43681"/>
    </physiologicalReaction>
</comment>
<dbReference type="FunFam" id="3.90.226.10:FF:000011">
    <property type="entry name" value="Fatty acid oxidation complex subunit alpha"/>
    <property type="match status" value="1"/>
</dbReference>
<dbReference type="InterPro" id="IPR006108">
    <property type="entry name" value="3HC_DH_C"/>
</dbReference>
<keyword evidence="45" id="KW-1185">Reference proteome</keyword>
<dbReference type="GO" id="GO:0004300">
    <property type="term" value="F:enoyl-CoA hydratase activity"/>
    <property type="evidence" value="ECO:0007669"/>
    <property type="project" value="UniProtKB-EC"/>
</dbReference>
<evidence type="ECO:0000256" key="22">
    <source>
        <dbReference type="ARBA" id="ARBA00047613"/>
    </source>
</evidence>
<sequence>MANVRDNPSVKAAVLISGKPGCFIAGADISMMEACKTPEEVREISKEGQKILASVESMNKPVVAAIKGVCLGGGLETALACHYRIAVKERGTYVGLPEVMLGLLPGGGGTQRLPQLISLPNALDMELTGKMVRADKAKKMGIVDLLVEPLGPGLDTPEKRTMEYLEEVAVLSAKQLASGQLKVDRSKKSLMDKVMDFVLKYDWVKDQIFNKARGQVMKMTGGLYPAPLKILDVIRVGIDKGPDKGYEAECEGFAELAMTPQSKGLVGLFRGQTECKKNRFGNPKHPVKTVAVLGAGLMGAGIAHVSVDKGYRVLLKDTSEQGLARGLGQITSGLDTAVKKKKFSAFERDRYLANLECTLSYDRFREADIVIEAVFEDLNIKHKVIKEVEAVVPEHCIVATNTSALEITKISQASKRPEKVIGMHYFSPVDKMQLLEVITTDKTSKDTAAAAVSVGLKQGKVVITVKDGPGFYTTRILATMASEAMRLLQEGMSPRDLDKLSKKFGFPVGVATLVDEVGIDVASHIGDHLFTVFGDRFSGGDSDLLKALTEAGFLGRKSGKGVYLYKKGSKEKELNEQALAIVNGYKLEPQGLQSDEDVQLRMVSRFVNEAILCLQEGILNGPVEGDIGAVFGLGFPPFTGGPFRFVDTYGAANLISKMKAFEEKYGAPFTPCQLLNDHANSKKKFYP</sequence>
<evidence type="ECO:0000259" key="43">
    <source>
        <dbReference type="Pfam" id="PF02737"/>
    </source>
</evidence>
<evidence type="ECO:0000256" key="38">
    <source>
        <dbReference type="ARBA" id="ARBA00077617"/>
    </source>
</evidence>
<evidence type="ECO:0000256" key="11">
    <source>
        <dbReference type="ARBA" id="ARBA00022832"/>
    </source>
</evidence>
<dbReference type="GO" id="GO:0006635">
    <property type="term" value="P:fatty acid beta-oxidation"/>
    <property type="evidence" value="ECO:0007669"/>
    <property type="project" value="UniProtKB-ARBA"/>
</dbReference>
<dbReference type="SUPFAM" id="SSF51735">
    <property type="entry name" value="NAD(P)-binding Rossmann-fold domains"/>
    <property type="match status" value="1"/>
</dbReference>
<dbReference type="GO" id="GO:0016740">
    <property type="term" value="F:transferase activity"/>
    <property type="evidence" value="ECO:0007669"/>
    <property type="project" value="UniProtKB-KW"/>
</dbReference>
<evidence type="ECO:0000256" key="10">
    <source>
        <dbReference type="ARBA" id="ARBA00022792"/>
    </source>
</evidence>
<dbReference type="InterPro" id="IPR050136">
    <property type="entry name" value="FA_oxidation_alpha_subunit"/>
</dbReference>
<dbReference type="GO" id="GO:0016509">
    <property type="term" value="F:long-chain (3S)-3-hydroxyacyl-CoA dehydrogenase (NAD+) activity"/>
    <property type="evidence" value="ECO:0007669"/>
    <property type="project" value="UniProtKB-EC"/>
</dbReference>
<comment type="pathway">
    <text evidence="3">Lipid metabolism; fatty acid beta-oxidation.</text>
</comment>
<evidence type="ECO:0000256" key="28">
    <source>
        <dbReference type="ARBA" id="ARBA00051877"/>
    </source>
</evidence>
<evidence type="ECO:0000256" key="36">
    <source>
        <dbReference type="ARBA" id="ARBA00066806"/>
    </source>
</evidence>
<dbReference type="Gene3D" id="3.90.226.10">
    <property type="entry name" value="2-enoyl-CoA Hydratase, Chain A, domain 1"/>
    <property type="match status" value="1"/>
</dbReference>
<dbReference type="InterPro" id="IPR001753">
    <property type="entry name" value="Enoyl-CoA_hydra/iso"/>
</dbReference>
<dbReference type="EC" id="1.1.1.211" evidence="36"/>
<evidence type="ECO:0000256" key="19">
    <source>
        <dbReference type="ARBA" id="ARBA00023239"/>
    </source>
</evidence>
<keyword evidence="7" id="KW-0488">Methylation</keyword>
<comment type="catalytic activity">
    <reaction evidence="23">
        <text>(3S)-hydroxydecanoyl-CoA + NAD(+) = 3-oxodecanoyl-CoA + NADH + H(+)</text>
        <dbReference type="Rhea" id="RHEA:31187"/>
        <dbReference type="ChEBI" id="CHEBI:15378"/>
        <dbReference type="ChEBI" id="CHEBI:57540"/>
        <dbReference type="ChEBI" id="CHEBI:57945"/>
        <dbReference type="ChEBI" id="CHEBI:62548"/>
        <dbReference type="ChEBI" id="CHEBI:62616"/>
    </reaction>
    <physiologicalReaction direction="left-to-right" evidence="23">
        <dbReference type="Rhea" id="RHEA:31188"/>
    </physiologicalReaction>
</comment>
<evidence type="ECO:0000256" key="17">
    <source>
        <dbReference type="ARBA" id="ARBA00023128"/>
    </source>
</evidence>
<comment type="similarity">
    <text evidence="4">In the central section; belongs to the 3-hydroxyacyl-CoA dehydrogenase family.</text>
</comment>
<evidence type="ECO:0000259" key="42">
    <source>
        <dbReference type="Pfam" id="PF00725"/>
    </source>
</evidence>
<evidence type="ECO:0000256" key="9">
    <source>
        <dbReference type="ARBA" id="ARBA00022679"/>
    </source>
</evidence>
<comment type="catalytic activity">
    <reaction evidence="22">
        <text>(3S)-hydroxyhexadecanoyl-CoA + NAD(+) = 3-oxohexadecanoyl-CoA + NADH + H(+)</text>
        <dbReference type="Rhea" id="RHEA:31159"/>
        <dbReference type="ChEBI" id="CHEBI:15378"/>
        <dbReference type="ChEBI" id="CHEBI:57349"/>
        <dbReference type="ChEBI" id="CHEBI:57540"/>
        <dbReference type="ChEBI" id="CHEBI:57945"/>
        <dbReference type="ChEBI" id="CHEBI:62613"/>
    </reaction>
    <physiologicalReaction direction="left-to-right" evidence="22">
        <dbReference type="Rhea" id="RHEA:31160"/>
    </physiologicalReaction>
</comment>
<keyword evidence="15" id="KW-0520">NAD</keyword>
<dbReference type="PANTHER" id="PTHR43612">
    <property type="entry name" value="TRIFUNCTIONAL ENZYME SUBUNIT ALPHA"/>
    <property type="match status" value="1"/>
</dbReference>
<comment type="catalytic activity">
    <reaction evidence="1">
        <text>(3S)-hydroxyhexadecanoyl-CoA = (2E)-hexadecenoyl-CoA + H2O</text>
        <dbReference type="Rhea" id="RHEA:31163"/>
        <dbReference type="ChEBI" id="CHEBI:15377"/>
        <dbReference type="ChEBI" id="CHEBI:61526"/>
        <dbReference type="ChEBI" id="CHEBI:62613"/>
    </reaction>
    <physiologicalReaction direction="right-to-left" evidence="1">
        <dbReference type="Rhea" id="RHEA:31165"/>
    </physiologicalReaction>
</comment>
<evidence type="ECO:0000313" key="45">
    <source>
        <dbReference type="Proteomes" id="UP001558652"/>
    </source>
</evidence>
<keyword evidence="13" id="KW-0007">Acetylation</keyword>
<evidence type="ECO:0000256" key="25">
    <source>
        <dbReference type="ARBA" id="ARBA00050222"/>
    </source>
</evidence>
<evidence type="ECO:0000256" key="39">
    <source>
        <dbReference type="ARBA" id="ARBA00083277"/>
    </source>
</evidence>
<feature type="site" description="Important for long-chain enoyl-CoA hydratase activity" evidence="41">
    <location>
        <position position="98"/>
    </location>
</feature>
<evidence type="ECO:0000256" key="5">
    <source>
        <dbReference type="ARBA" id="ARBA00008750"/>
    </source>
</evidence>
<keyword evidence="11" id="KW-0276">Fatty acid metabolism</keyword>
<protein>
    <recommendedName>
        <fullName evidence="37">Trifunctional enzyme subunit alpha, mitochondrial</fullName>
        <ecNumber evidence="36">1.1.1.211</ecNumber>
        <ecNumber evidence="6">4.2.1.17</ecNumber>
    </recommendedName>
    <alternativeName>
        <fullName evidence="38">Monolysocardiolipin acyltransferase</fullName>
    </alternativeName>
    <alternativeName>
        <fullName evidence="39">TP-alpha</fullName>
    </alternativeName>
</protein>
<evidence type="ECO:0000256" key="14">
    <source>
        <dbReference type="ARBA" id="ARBA00023002"/>
    </source>
</evidence>
<evidence type="ECO:0000256" key="34">
    <source>
        <dbReference type="ARBA" id="ARBA00052989"/>
    </source>
</evidence>
<evidence type="ECO:0000256" key="40">
    <source>
        <dbReference type="PIRSR" id="PIRSR612803-1"/>
    </source>
</evidence>
<comment type="catalytic activity">
    <reaction evidence="28">
        <text>(3S)-hydroxyoctanoyl-CoA = (2E)-octenoyl-CoA + H2O</text>
        <dbReference type="Rhea" id="RHEA:31199"/>
        <dbReference type="ChEBI" id="CHEBI:15377"/>
        <dbReference type="ChEBI" id="CHEBI:62242"/>
        <dbReference type="ChEBI" id="CHEBI:62617"/>
    </reaction>
    <physiologicalReaction direction="right-to-left" evidence="28">
        <dbReference type="Rhea" id="RHEA:31201"/>
    </physiologicalReaction>
</comment>
<comment type="subcellular location">
    <subcellularLocation>
        <location evidence="2">Mitochondrion inner membrane</location>
    </subcellularLocation>
</comment>
<dbReference type="SUPFAM" id="SSF48179">
    <property type="entry name" value="6-phosphogluconate dehydrogenase C-terminal domain-like"/>
    <property type="match status" value="2"/>
</dbReference>
<evidence type="ECO:0000256" key="16">
    <source>
        <dbReference type="ARBA" id="ARBA00023098"/>
    </source>
</evidence>
<evidence type="ECO:0000256" key="18">
    <source>
        <dbReference type="ARBA" id="ARBA00023136"/>
    </source>
</evidence>
<comment type="caution">
    <text evidence="44">The sequence shown here is derived from an EMBL/GenBank/DDBJ whole genome shotgun (WGS) entry which is preliminary data.</text>
</comment>
<keyword evidence="16" id="KW-0443">Lipid metabolism</keyword>
<keyword evidence="9" id="KW-0808">Transferase</keyword>
<keyword evidence="14" id="KW-0560">Oxidoreductase</keyword>
<evidence type="ECO:0000256" key="33">
    <source>
        <dbReference type="ARBA" id="ARBA00052945"/>
    </source>
</evidence>
<evidence type="ECO:0000256" key="8">
    <source>
        <dbReference type="ARBA" id="ARBA00022553"/>
    </source>
</evidence>
<organism evidence="44 45">
    <name type="scientific">Ranatra chinensis</name>
    <dbReference type="NCBI Taxonomy" id="642074"/>
    <lineage>
        <taxon>Eukaryota</taxon>
        <taxon>Metazoa</taxon>
        <taxon>Ecdysozoa</taxon>
        <taxon>Arthropoda</taxon>
        <taxon>Hexapoda</taxon>
        <taxon>Insecta</taxon>
        <taxon>Pterygota</taxon>
        <taxon>Neoptera</taxon>
        <taxon>Paraneoptera</taxon>
        <taxon>Hemiptera</taxon>
        <taxon>Heteroptera</taxon>
        <taxon>Panheteroptera</taxon>
        <taxon>Nepomorpha</taxon>
        <taxon>Nepidae</taxon>
        <taxon>Ranatrinae</taxon>
        <taxon>Ranatra</taxon>
    </lineage>
</organism>
<gene>
    <name evidence="44" type="ORF">AAG570_001112</name>
</gene>
<evidence type="ECO:0000256" key="24">
    <source>
        <dbReference type="ARBA" id="ARBA00049556"/>
    </source>
</evidence>
<comment type="catalytic activity">
    <reaction evidence="26">
        <text>a long-chain (3S)-3-hydroxy fatty acyl-CoA + NAD(+) = a long-chain 3-oxo-fatty acyl-CoA + NADH + H(+)</text>
        <dbReference type="Rhea" id="RHEA:52656"/>
        <dbReference type="ChEBI" id="CHEBI:15378"/>
        <dbReference type="ChEBI" id="CHEBI:57540"/>
        <dbReference type="ChEBI" id="CHEBI:57945"/>
        <dbReference type="ChEBI" id="CHEBI:136757"/>
        <dbReference type="ChEBI" id="CHEBI:136758"/>
        <dbReference type="EC" id="1.1.1.211"/>
    </reaction>
    <physiologicalReaction direction="left-to-right" evidence="26">
        <dbReference type="Rhea" id="RHEA:52657"/>
    </physiologicalReaction>
</comment>
<evidence type="ECO:0000256" key="32">
    <source>
        <dbReference type="ARBA" id="ARBA00052860"/>
    </source>
</evidence>